<comment type="caution">
    <text evidence="2">The sequence shown here is derived from an EMBL/GenBank/DDBJ whole genome shotgun (WGS) entry which is preliminary data.</text>
</comment>
<gene>
    <name evidence="2" type="ORF">HRbin17_02556</name>
</gene>
<name>A0A2H5XFS8_9BACT</name>
<evidence type="ECO:0000313" key="3">
    <source>
        <dbReference type="Proteomes" id="UP000236173"/>
    </source>
</evidence>
<dbReference type="Proteomes" id="UP000236173">
    <property type="component" value="Unassembled WGS sequence"/>
</dbReference>
<evidence type="ECO:0000256" key="1">
    <source>
        <dbReference type="SAM" id="MobiDB-lite"/>
    </source>
</evidence>
<feature type="compositionally biased region" description="Basic and acidic residues" evidence="1">
    <location>
        <begin position="12"/>
        <end position="21"/>
    </location>
</feature>
<dbReference type="EMBL" id="BEHT01000047">
    <property type="protein sequence ID" value="GBD00022.1"/>
    <property type="molecule type" value="Genomic_DNA"/>
</dbReference>
<protein>
    <submittedName>
        <fullName evidence="2">Uncharacterized protein</fullName>
    </submittedName>
</protein>
<organism evidence="2 3">
    <name type="scientific">Candidatus Fervidibacter japonicus</name>
    <dbReference type="NCBI Taxonomy" id="2035412"/>
    <lineage>
        <taxon>Bacteria</taxon>
        <taxon>Candidatus Fervidibacterota</taxon>
        <taxon>Candidatus Fervidibacter</taxon>
    </lineage>
</organism>
<evidence type="ECO:0000313" key="2">
    <source>
        <dbReference type="EMBL" id="GBD00022.1"/>
    </source>
</evidence>
<feature type="compositionally biased region" description="Polar residues" evidence="1">
    <location>
        <begin position="1"/>
        <end position="11"/>
    </location>
</feature>
<accession>A0A2H5XFS8</accession>
<proteinExistence type="predicted"/>
<dbReference type="AlphaFoldDB" id="A0A2H5XFS8"/>
<feature type="region of interest" description="Disordered" evidence="1">
    <location>
        <begin position="1"/>
        <end position="21"/>
    </location>
</feature>
<reference evidence="3" key="1">
    <citation type="submission" date="2017-09" db="EMBL/GenBank/DDBJ databases">
        <title>Metaegenomics of thermophilic ammonia-oxidizing enrichment culture.</title>
        <authorList>
            <person name="Kato S."/>
            <person name="Suzuki K."/>
        </authorList>
    </citation>
    <scope>NUCLEOTIDE SEQUENCE [LARGE SCALE GENOMIC DNA]</scope>
</reference>
<sequence length="112" mass="12887">MNDEASNQFNHHSGEEPRQPEFCDLGRGFAFQLRSVGTDNAKVIFRQLLLQDIHHIVNGDDADEAVIMVNDWQCQKVVAGENVSDFFLILFREDENDTVRHDVTNQCVRRRG</sequence>